<evidence type="ECO:0000313" key="1">
    <source>
        <dbReference type="EMBL" id="MBA4453694.1"/>
    </source>
</evidence>
<protein>
    <submittedName>
        <fullName evidence="1">HAMP domain-containing histidine kinase</fullName>
    </submittedName>
</protein>
<accession>A0AC60W298</accession>
<proteinExistence type="predicted"/>
<dbReference type="Proteomes" id="UP000526786">
    <property type="component" value="Unassembled WGS sequence"/>
</dbReference>
<keyword evidence="1" id="KW-0418">Kinase</keyword>
<keyword evidence="1" id="KW-0808">Transferase</keyword>
<evidence type="ECO:0000313" key="2">
    <source>
        <dbReference type="Proteomes" id="UP000526786"/>
    </source>
</evidence>
<name>A0AC60W298_9ARCH</name>
<sequence length="577" mass="65331">MSQKLINNQFLSIWGISLVCILMLIAGLYLINTSIGINDFSNIVSLPLFSIIPGVLIILSVWAIIESKNISELPRNSLVFLTLAFSCWFTAEQIWNLYEHVLDIDPYPSIADFFYIAAPIFMFVALILYLRSTKQKISKKYIFFGIAVSVMILVPSGAVTWEIGIEDEPLEIIIALAYPVVDAILLVPLIITISFLISSKRNFFWIMILAGLTTMIVADTVFLFLVIEDSYVDGHPVDILFVSSYTIWSFMMFYLVRKSKQKTKDNFGGYSVQNTKKIEKYGIHLALIFINLVVVVFLVGSSFYMEPEPTDGILQFFFWFLIILVIIFSSIVVILNSRLNKSLENRTRQLENITEELVKSERFSAIGELASRISHDIRNPLSNIQMSIDLMKQSPPDTKLSDDDINTKLQLVSKNIERISHQVNDVLGYVKNQTMNKKIIKISSCVQESIETITIPSNITIKIPKSNLMIFADPFQMQIVFNNIIINAIQSIGKNPGEITIRFSENEKETQIEFENTGPEIPKDVLPHIFDSLVTTKQIGTGLGLSSCKTIIENHQGEIYAKNNPTTFIIKLSKIEN</sequence>
<comment type="caution">
    <text evidence="1">The sequence shown here is derived from an EMBL/GenBank/DDBJ whole genome shotgun (WGS) entry which is preliminary data.</text>
</comment>
<dbReference type="EMBL" id="JACENC010000080">
    <property type="protein sequence ID" value="MBA4453694.1"/>
    <property type="molecule type" value="Genomic_DNA"/>
</dbReference>
<reference evidence="1 2" key="1">
    <citation type="journal article" date="2020" name="Appl. Environ. Microbiol.">
        <title>Genomic Characteristics of a Novel Species of Ammonia-Oxidizing Archaea from the Jiulong River Estuary.</title>
        <authorList>
            <person name="Zou D."/>
            <person name="Wan R."/>
            <person name="Han L."/>
            <person name="Xu M.N."/>
            <person name="Liu Y."/>
            <person name="Liu H."/>
            <person name="Kao S.J."/>
            <person name="Li M."/>
        </authorList>
    </citation>
    <scope>NUCLEOTIDE SEQUENCE [LARGE SCALE GENOMIC DNA]</scope>
    <source>
        <strain evidence="1">W2bin3</strain>
    </source>
</reference>
<gene>
    <name evidence="1" type="ORF">H2B05_01945</name>
</gene>
<organism evidence="1 2">
    <name type="scientific">Candidatus Nitrosomaritimum aestuariumsis</name>
    <dbReference type="NCBI Taxonomy" id="3342354"/>
    <lineage>
        <taxon>Archaea</taxon>
        <taxon>Nitrososphaerota</taxon>
        <taxon>Nitrososphaeria</taxon>
        <taxon>Nitrosopumilales</taxon>
        <taxon>Nitrosopumilaceae</taxon>
        <taxon>Candidatus Nitrosomaritimum</taxon>
    </lineage>
</organism>